<evidence type="ECO:0000259" key="9">
    <source>
        <dbReference type="Pfam" id="PF13844"/>
    </source>
</evidence>
<evidence type="ECO:0000256" key="4">
    <source>
        <dbReference type="ARBA" id="ARBA00022676"/>
    </source>
</evidence>
<keyword evidence="4" id="KW-0328">Glycosyltransferase</keyword>
<dbReference type="PANTHER" id="PTHR44835:SF1">
    <property type="entry name" value="PROTEIN O-GLCNAC TRANSFERASE"/>
    <property type="match status" value="1"/>
</dbReference>
<feature type="domain" description="O-GlcNAc transferase C-terminal" evidence="9">
    <location>
        <begin position="452"/>
        <end position="603"/>
    </location>
</feature>
<evidence type="ECO:0000256" key="2">
    <source>
        <dbReference type="ARBA" id="ARBA00005386"/>
    </source>
</evidence>
<feature type="repeat" description="TPR" evidence="8">
    <location>
        <begin position="271"/>
        <end position="304"/>
    </location>
</feature>
<dbReference type="InterPro" id="IPR051939">
    <property type="entry name" value="Glycosyltr_41/O-GlcNAc_trsf"/>
</dbReference>
<dbReference type="RefSeq" id="WP_088873168.1">
    <property type="nucleotide sequence ID" value="NZ_CP022111.1"/>
</dbReference>
<evidence type="ECO:0000256" key="5">
    <source>
        <dbReference type="ARBA" id="ARBA00022679"/>
    </source>
</evidence>
<keyword evidence="6" id="KW-0677">Repeat</keyword>
<dbReference type="InterPro" id="IPR029489">
    <property type="entry name" value="OGT/SEC/SPY_C"/>
</dbReference>
<keyword evidence="5 10" id="KW-0808">Transferase</keyword>
<sequence>MSKHLDAAIQFHQAGRLAEAEQQYRRAIDTGDKGLARNLLGVLCAQTGRVTEGITLIRQAIALNKRVPEFHSNLAVVLLEAGDAQGAAAACRQALQLNPNLADAQINLGAALLRLGQHQDAVPPLRRGAKASPGNVEAHRNLGLALLGTGQPVEAADSFRAGIALAPTHAGCWSGLIAALEQSQSPHLGQGLEEAVARCPGDVRLRVKLTAHRLAAGDMDSAEAMARQTAAAAPAALDATLMLANVLAAQGRKPEAHRVLSDWLDRGDAPPQALTTLADAFMGLGDDALAEQLFQRAMALEPGAGQAMLGLGLLMRRLDRGQEALALLEWCARDLPDSALAQAAFGDLLLAMGRPAAALTHVRRAHEMAPDDPDILLTLGNALRDVGEIDAALAALAHAVDMAPGRADIHSNLVYTRLFHPAVTLAQVRAEHIAWAQRHAQPVPPAPPAGDRGALRIGLVSGDFRNHPVGYFIVRALEALARRGVTLIAYANQRVEDDITRRVQAVCAWRPIQGLDAPTVARHVREDSINVLIDLAGHIAGNRLDVFALRPAPRQATWAGYMATTGLAQMDLIIADPHHIPPEAEEFYTERVARMPHSFLCYDPPAAAPAMTPPPAEHNGHVTFGCFNIAAKLNAEVIACWAQILNRVPGSHLLLKSRGLDEAPVQARILEQFRAGGIDAARLDFLGATPQAEHVACMQRVDIALDPFPFAGSTTTLESLWMGLPVVTLTGQTFSARHSTCFLSVLGLTSLMATTVEQYVNIAARLATNLEEVADLRQRLRPAMAASPLCDAEAFADDFIRLLRSA</sequence>
<evidence type="ECO:0000256" key="6">
    <source>
        <dbReference type="ARBA" id="ARBA00022737"/>
    </source>
</evidence>
<accession>A0A248JWL0</accession>
<dbReference type="PANTHER" id="PTHR44835">
    <property type="entry name" value="UDP-N-ACETYLGLUCOSAMINE--PEPTIDE N-ACETYLGLUCOSAMINYLTRANSFERASE SPINDLY-RELATED"/>
    <property type="match status" value="1"/>
</dbReference>
<feature type="repeat" description="TPR" evidence="8">
    <location>
        <begin position="373"/>
        <end position="406"/>
    </location>
</feature>
<dbReference type="InterPro" id="IPR019734">
    <property type="entry name" value="TPR_rpt"/>
</dbReference>
<keyword evidence="11" id="KW-1185">Reference proteome</keyword>
<protein>
    <recommendedName>
        <fullName evidence="3">protein O-GlcNAc transferase</fullName>
        <ecNumber evidence="3">2.4.1.255</ecNumber>
    </recommendedName>
</protein>
<dbReference type="Proteomes" id="UP000197153">
    <property type="component" value="Chromosome 2"/>
</dbReference>
<proteinExistence type="inferred from homology"/>
<feature type="repeat" description="TPR" evidence="8">
    <location>
        <begin position="102"/>
        <end position="135"/>
    </location>
</feature>
<dbReference type="Pfam" id="PF13432">
    <property type="entry name" value="TPR_16"/>
    <property type="match status" value="4"/>
</dbReference>
<dbReference type="Gene3D" id="3.40.50.11380">
    <property type="match status" value="1"/>
</dbReference>
<dbReference type="SMART" id="SM00028">
    <property type="entry name" value="TPR"/>
    <property type="match status" value="7"/>
</dbReference>
<evidence type="ECO:0000256" key="1">
    <source>
        <dbReference type="ARBA" id="ARBA00004922"/>
    </source>
</evidence>
<gene>
    <name evidence="10" type="ORF">Y958_16855</name>
</gene>
<dbReference type="PROSITE" id="PS50005">
    <property type="entry name" value="TPR"/>
    <property type="match status" value="5"/>
</dbReference>
<evidence type="ECO:0000256" key="7">
    <source>
        <dbReference type="ARBA" id="ARBA00022803"/>
    </source>
</evidence>
<name>A0A248JWL0_9PROT</name>
<organism evidence="10 11">
    <name type="scientific">Nitrospirillum viridazoti CBAmc</name>
    <dbReference type="NCBI Taxonomy" id="1441467"/>
    <lineage>
        <taxon>Bacteria</taxon>
        <taxon>Pseudomonadati</taxon>
        <taxon>Pseudomonadota</taxon>
        <taxon>Alphaproteobacteria</taxon>
        <taxon>Rhodospirillales</taxon>
        <taxon>Azospirillaceae</taxon>
        <taxon>Nitrospirillum</taxon>
        <taxon>Nitrospirillum viridazoti</taxon>
    </lineage>
</organism>
<feature type="repeat" description="TPR" evidence="8">
    <location>
        <begin position="68"/>
        <end position="101"/>
    </location>
</feature>
<dbReference type="SUPFAM" id="SSF53756">
    <property type="entry name" value="UDP-Glycosyltransferase/glycogen phosphorylase"/>
    <property type="match status" value="1"/>
</dbReference>
<dbReference type="Gene3D" id="1.25.40.10">
    <property type="entry name" value="Tetratricopeptide repeat domain"/>
    <property type="match status" value="2"/>
</dbReference>
<dbReference type="SUPFAM" id="SSF48452">
    <property type="entry name" value="TPR-like"/>
    <property type="match status" value="3"/>
</dbReference>
<dbReference type="AlphaFoldDB" id="A0A248JWL0"/>
<dbReference type="Pfam" id="PF14559">
    <property type="entry name" value="TPR_19"/>
    <property type="match status" value="1"/>
</dbReference>
<dbReference type="KEGG" id="nao:Y958_16855"/>
<comment type="pathway">
    <text evidence="1">Protein modification; protein glycosylation.</text>
</comment>
<dbReference type="EMBL" id="CP022111">
    <property type="protein sequence ID" value="ASG22594.1"/>
    <property type="molecule type" value="Genomic_DNA"/>
</dbReference>
<feature type="repeat" description="TPR" evidence="8">
    <location>
        <begin position="136"/>
        <end position="169"/>
    </location>
</feature>
<evidence type="ECO:0000256" key="8">
    <source>
        <dbReference type="PROSITE-ProRule" id="PRU00339"/>
    </source>
</evidence>
<dbReference type="EC" id="2.4.1.255" evidence="3"/>
<dbReference type="InterPro" id="IPR011990">
    <property type="entry name" value="TPR-like_helical_dom_sf"/>
</dbReference>
<evidence type="ECO:0000313" key="11">
    <source>
        <dbReference type="Proteomes" id="UP000197153"/>
    </source>
</evidence>
<evidence type="ECO:0000313" key="10">
    <source>
        <dbReference type="EMBL" id="ASG22594.1"/>
    </source>
</evidence>
<dbReference type="GO" id="GO:0097363">
    <property type="term" value="F:protein O-acetylglucosaminyltransferase activity"/>
    <property type="evidence" value="ECO:0007669"/>
    <property type="project" value="UniProtKB-EC"/>
</dbReference>
<feature type="domain" description="O-GlcNAc transferase C-terminal" evidence="9">
    <location>
        <begin position="621"/>
        <end position="798"/>
    </location>
</feature>
<dbReference type="Pfam" id="PF13844">
    <property type="entry name" value="Glyco_transf_41"/>
    <property type="match status" value="2"/>
</dbReference>
<evidence type="ECO:0000256" key="3">
    <source>
        <dbReference type="ARBA" id="ARBA00011970"/>
    </source>
</evidence>
<reference evidence="10 11" key="1">
    <citation type="submission" date="2017-06" db="EMBL/GenBank/DDBJ databases">
        <title>Complete genome sequence of Nitrospirillum amazonense strain CBAmC, an endophytic nitrogen-fixing and plant growth-promoting bacterium, isolated from sugarcane.</title>
        <authorList>
            <person name="Schwab S."/>
            <person name="dos Santos Teixeira K.R."/>
            <person name="Simoes Araujo J.L."/>
            <person name="Soares Vidal M."/>
            <person name="Borges de Freitas H.R."/>
            <person name="Rivello Crivelaro A.L."/>
            <person name="Bueno de Camargo Nunes A."/>
            <person name="dos Santos C.M."/>
            <person name="Palmeira da Silva Rosa D."/>
            <person name="da Silva Padilha D."/>
            <person name="da Silva E."/>
            <person name="Araujo Terra L."/>
            <person name="Soares Mendes V."/>
            <person name="Farinelli L."/>
            <person name="Magalhaes Cruz L."/>
            <person name="Baldani J.I."/>
        </authorList>
    </citation>
    <scope>NUCLEOTIDE SEQUENCE [LARGE SCALE GENOMIC DNA]</scope>
    <source>
        <strain evidence="10 11">CBAmC</strain>
    </source>
</reference>
<dbReference type="Gene3D" id="3.40.50.2000">
    <property type="entry name" value="Glycogen Phosphorylase B"/>
    <property type="match status" value="1"/>
</dbReference>
<keyword evidence="7 8" id="KW-0802">TPR repeat</keyword>
<comment type="similarity">
    <text evidence="2">Belongs to the glycosyltransferase 41 family. O-GlcNAc transferase subfamily.</text>
</comment>